<evidence type="ECO:0000313" key="6">
    <source>
        <dbReference type="EMBL" id="GLA89444.1"/>
    </source>
</evidence>
<dbReference type="Proteomes" id="UP001144157">
    <property type="component" value="Unassembled WGS sequence"/>
</dbReference>
<feature type="chain" id="PRO_5040828787" description="Transcription factor domain-containing protein" evidence="5">
    <location>
        <begin position="18"/>
        <end position="331"/>
    </location>
</feature>
<dbReference type="PANTHER" id="PTHR31001">
    <property type="entry name" value="UNCHARACTERIZED TRANSCRIPTIONAL REGULATORY PROTEIN"/>
    <property type="match status" value="1"/>
</dbReference>
<comment type="caution">
    <text evidence="6">The sequence shown here is derived from an EMBL/GenBank/DDBJ whole genome shotgun (WGS) entry which is preliminary data.</text>
</comment>
<protein>
    <recommendedName>
        <fullName evidence="8">Transcription factor domain-containing protein</fullName>
    </recommendedName>
</protein>
<evidence type="ECO:0000256" key="5">
    <source>
        <dbReference type="SAM" id="SignalP"/>
    </source>
</evidence>
<evidence type="ECO:0000256" key="4">
    <source>
        <dbReference type="ARBA" id="ARBA00023242"/>
    </source>
</evidence>
<keyword evidence="5" id="KW-0732">Signal</keyword>
<name>A0A9W6ERH8_ASPTU</name>
<evidence type="ECO:0008006" key="8">
    <source>
        <dbReference type="Google" id="ProtNLM"/>
    </source>
</evidence>
<proteinExistence type="predicted"/>
<dbReference type="AlphaFoldDB" id="A0A9W6ERH8"/>
<sequence>MRRRAWLVLITIDSVLAWHTGLPRVISQSLGDVRRPRNLLDSDFGPETTVLPPSRPADEVASNIVYMSAMEQMLSVANQVGDKASHPSLLPERTLELNMKLENTKSRLPRILQLQSPEIRASDDETVIKQYCLEITYQRARCILHRHYLTALYPEPHRGLRSVCVDAARQVLTLYSELFQVLAKTHNQQLAWFGASRSNSDCLTAAMVISLEVITQSKYGRTVGITPQGDLIELLKASQISWRSSPRPSSETLKAAGIIGTMLDLLGYGGVGPLLASYGAQEEQHSRRASTEAFLQSPSMMHDILTGDSALEMFDWALWDHEMQYLSAVEN</sequence>
<gene>
    <name evidence="6" type="ORF">AtubIFM56815_003922</name>
</gene>
<organism evidence="6 7">
    <name type="scientific">Aspergillus tubingensis</name>
    <dbReference type="NCBI Taxonomy" id="5068"/>
    <lineage>
        <taxon>Eukaryota</taxon>
        <taxon>Fungi</taxon>
        <taxon>Dikarya</taxon>
        <taxon>Ascomycota</taxon>
        <taxon>Pezizomycotina</taxon>
        <taxon>Eurotiomycetes</taxon>
        <taxon>Eurotiomycetidae</taxon>
        <taxon>Eurotiales</taxon>
        <taxon>Aspergillaceae</taxon>
        <taxon>Aspergillus</taxon>
        <taxon>Aspergillus subgen. Circumdati</taxon>
    </lineage>
</organism>
<keyword evidence="4" id="KW-0539">Nucleus</keyword>
<dbReference type="PANTHER" id="PTHR31001:SF49">
    <property type="entry name" value="ZN(II)2CYS6 TRANSCRIPTION FACTOR (EUROFUNG)"/>
    <property type="match status" value="1"/>
</dbReference>
<reference evidence="6" key="1">
    <citation type="submission" date="2022-07" db="EMBL/GenBank/DDBJ databases">
        <title>Taxonomy of Aspergillus series Nigri: significant species reduction supported by multi-species coalescent approaches.</title>
        <authorList>
            <person name="Bian C."/>
            <person name="Kusuya Y."/>
            <person name="Sklenar F."/>
            <person name="D'hooge E."/>
            <person name="Yaguchi T."/>
            <person name="Takahashi H."/>
            <person name="Hubka V."/>
        </authorList>
    </citation>
    <scope>NUCLEOTIDE SEQUENCE</scope>
    <source>
        <strain evidence="6">IFM 56815</strain>
    </source>
</reference>
<keyword evidence="3" id="KW-0804">Transcription</keyword>
<dbReference type="GO" id="GO:0005634">
    <property type="term" value="C:nucleus"/>
    <property type="evidence" value="ECO:0007669"/>
    <property type="project" value="UniProtKB-SubCell"/>
</dbReference>
<accession>A0A9W6ERH8</accession>
<evidence type="ECO:0000256" key="3">
    <source>
        <dbReference type="ARBA" id="ARBA00023163"/>
    </source>
</evidence>
<evidence type="ECO:0000313" key="7">
    <source>
        <dbReference type="Proteomes" id="UP001144157"/>
    </source>
</evidence>
<evidence type="ECO:0000256" key="1">
    <source>
        <dbReference type="ARBA" id="ARBA00004123"/>
    </source>
</evidence>
<feature type="signal peptide" evidence="5">
    <location>
        <begin position="1"/>
        <end position="17"/>
    </location>
</feature>
<dbReference type="InterPro" id="IPR050613">
    <property type="entry name" value="Sec_Metabolite_Reg"/>
</dbReference>
<evidence type="ECO:0000256" key="2">
    <source>
        <dbReference type="ARBA" id="ARBA00023015"/>
    </source>
</evidence>
<keyword evidence="2" id="KW-0805">Transcription regulation</keyword>
<comment type="subcellular location">
    <subcellularLocation>
        <location evidence="1">Nucleus</location>
    </subcellularLocation>
</comment>
<dbReference type="EMBL" id="BRPE01000017">
    <property type="protein sequence ID" value="GLA89444.1"/>
    <property type="molecule type" value="Genomic_DNA"/>
</dbReference>
<dbReference type="CDD" id="cd12148">
    <property type="entry name" value="fungal_TF_MHR"/>
    <property type="match status" value="1"/>
</dbReference>